<dbReference type="GO" id="GO:0033017">
    <property type="term" value="C:sarcoplasmic reticulum membrane"/>
    <property type="evidence" value="ECO:0007669"/>
    <property type="project" value="UniProtKB-SubCell"/>
</dbReference>
<evidence type="ECO:0000256" key="1">
    <source>
        <dbReference type="ARBA" id="ARBA00004326"/>
    </source>
</evidence>
<dbReference type="Gene3D" id="2.60.120.920">
    <property type="match status" value="2"/>
</dbReference>
<dbReference type="Pfam" id="PF01365">
    <property type="entry name" value="RYDR_ITPR"/>
    <property type="match status" value="2"/>
</dbReference>
<dbReference type="InterPro" id="IPR035762">
    <property type="entry name" value="SPRY3_RyR"/>
</dbReference>
<evidence type="ECO:0000313" key="8">
    <source>
        <dbReference type="EMBL" id="VDO61855.1"/>
    </source>
</evidence>
<evidence type="ECO:0000256" key="6">
    <source>
        <dbReference type="SAM" id="MobiDB-lite"/>
    </source>
</evidence>
<sequence length="2653" mass="301464">MRKIELGWSYGETRSEAQRKHPCLTSFDRLPQTEKQYNTNLALDTMKTIEALGYHLITDDPPTRLRPVRLAQNFLQSNGYKPQPLDTHEITLPEELNPLIEALARNTHNFVDATQKRSPHLVPYEEVDNRIKEANRESAAENLRALQLFGIFIEAPAHEHDDVAEKEMRARKDLTRTYRAEATYAVTGGKWYFEFEILTAGFMKIGWMDVAASPDIQLGQDDRSYAFDGYLGRKWHQGAESYGKEWKIGDVVGCFLDLNDRTISFSLNGELLLDPSGSEMAFDNVLCGDGLVPAMSLGSGQRGRLNFGQQSNSLKFFTSCGLQEGYEPFCVNMYRVMPMWFAKRLPRFEDISSGSQLEISRIPATGNSPPCLKLTQKATITESGPSEKATMEYIRLSLPVKCYDNFVKNKDREALRKVISEYKPSRSQSVVSAIRPPAIPQEFQDQVRDRKKSFIGAMLGLKDSRDSDDNRSTRSKQHSYDGVEHDSEPLALRGSLAELPQEDRLAAEERLKEMADREKPQKKGGLLSRLRDTSHSRKKPKKDDDKSSRLSVGRANWRSFDSASVDATSEGILPTGQKDEVVTTVEKRGSIPNDAHLDPQQEGDALAMAEHLSKVDEYYFGIRIFPGQDPSQVWVGWVTTQYHFYSQSFEPQHVERRCLYTESGRSGDSVEYRNCYMMNAAELLSHVPDVSNTKVSGTLIGCIVDTSVGELSFHAAEQDTGLEPGAMLFPAAFFTPTAAEILQFELGRIKFTFPISAAMFKSCQKSLVPFCPPRLTVQCLQPIYWARVPNETLRTTSLKLSDIRGWSVLCDDPVRIMTVYVPEKDESFDILEIIEKPIFLDFHRQTLNLYCKLTSHGNQKVAHILCQHVDEDQIMYAVKSHYLSGPMRQGYHDLLIAIHLQTHASARQSMSKEYVIPLCEQLQNQNVFDPDTETSFSREEEMKLLPPAINFDALKAHVMSAMESATRHAVLNCRDLIGGDSRNHFEPIMKLFDSLLIIGLFDDSELEALLRMIHPAAFDPDYEPGTMKKGLTEIELDEQVKIQLVNILDHLCDTQLRHRVESLVGFTEGFVGELQQDQCRRYMDIKQTDMPPAEAAKKTKEFRCPPKEQMFRLLKCKVKDERQELLEDEVEYDQCPMAENLQEQLRDYCAMLVAKIGNVDSLARLVVAVPPPPPVDEKELATKKGTRNFRDMIINMLRQWAQGTFIESNELIRKMFQLLLRQYSGVRELQDAMGQTYVLHERNNDDVQDFIVYLIQIRELLTVQFEFTEEAILKRGLWKLMNNRIFFQHPDLMRLLSVHENVMSIMMNILTAQQGAVEHEGEEVKEKAPIKNQKAMFEHLSFLLDNATMLLARPSLRGSVPLDVAYSSFMDNNELALALKEEELDKVAVYLSRCGLQPNSEMIAKGYPDIGWDPVEGERYIDFLRFCVWINGENVEENANLVIRLLIRRPECLGIALKGEGQGLFSAFKEAIALSEDIRVLEEDGDNRSLLKSGLLGESPSYPSKEGEGEDYLDLGAATLDFYSSLVDLLAKCAPDPMAIQAGKGDSLRARAILRSLISLDDLGQILSLRFTIPNLTLATTDDNGPLPGLLPNHKGSVLLFLDRVYGIDSGDMLFHFLEQSFLPDLRAATMMDSPRALESDTALALNRYLCNAVLPLLTNHSHFIADAEHHAALLDATLHTVYRMNRLKSLTKNQREAVSDFLVAITRELPPGMMIKLLRKVIVDIQQMSDMNVLVPLRLMTLHYERCGKYYGSGNQYGVATEVEKRLSMLLFYAIFDSLGSRPYDPDLFGKALPCLTAIGSAISPDYTLTTGGDDAGKLKELMEDGPWIPKTVDVTRVDLPRDLQSMTEMFAEHFHDSWASRKLEKGWVHGDLYSRQNLTHPRLKPYSLLKDFEKSFYKDRCSECLKALLAWGYKFDLSDRDAADRAASARTPSGSSVQNFAPKPIDLSSMTLEKDMVSAGEKMAEHSHLIWAKKASLRPCYIHGRGLTLVHRSEKERDHTNVLFEAFKIWNDLNTKGGFMPTALVPWDLLTDFERRKDRFRATEILKFLQYHGYHVESPKTESNLDRGKGEGERSSVEKSLKMKSVKPSQELTRRNTFRKEGQDVKFFEKVVLPLMHAYFNAHKNYFLEGSSIVLTGTASNREKEMVAKTLVKTNSDIIRTSLLTFFNNCADDLFAAVKELKENGQYSLIRGQNLKSWISLEFVYQMIVPVLTTMFTHLARNHFGTDVLLDDIQAAGYKILDSLYMVTGLAASAAKLAFLEPEFNKNNKYSVLAKTQDQSVQVQEMLQNLSTHIPHIEKLLTDIEQASNNGVTYSEQPYVFDVDLPLMCSYLAYWFNQGPEGRKVDKGEEKDHRQSTQMTAVGSDHINRIFCALLRMLRNHVGVENAPWLCRTSCELHHFALQIIQNVTCDPVKDYILPIAERLRRMIRDTYAYFPILMKYTDLHRAQWLKTPSWETDGVYENVAVIFRIWSQSQHFKREELNYMAQFEEDAMMMGGGEVKTGKAAIAERKKKRREGQVKKDKHANSVVIACLKRLLPVGLNVFGGRELDIVQQSKERFLQREPEDKIREFIKGLLEIPIKTDPTDKNAWQLSLYRKIGKSQMRGKNEMTQDAVIEKIFNMGQVSAILHTVSDSGLHPREAECEKSPLPPA</sequence>
<dbReference type="GO" id="GO:0005219">
    <property type="term" value="F:ryanodine-sensitive calcium-release channel activity"/>
    <property type="evidence" value="ECO:0007669"/>
    <property type="project" value="TreeGrafter"/>
</dbReference>
<dbReference type="Pfam" id="PF02026">
    <property type="entry name" value="RyR"/>
    <property type="match status" value="4"/>
</dbReference>
<evidence type="ECO:0000259" key="7">
    <source>
        <dbReference type="PROSITE" id="PS50188"/>
    </source>
</evidence>
<dbReference type="InterPro" id="IPR001870">
    <property type="entry name" value="B30.2/SPRY"/>
</dbReference>
<dbReference type="Proteomes" id="UP000050761">
    <property type="component" value="Unassembled WGS sequence"/>
</dbReference>
<feature type="compositionally biased region" description="Basic and acidic residues" evidence="6">
    <location>
        <begin position="2061"/>
        <end position="2083"/>
    </location>
</feature>
<dbReference type="InterPro" id="IPR015925">
    <property type="entry name" value="Ryanodine_IP3_receptor"/>
</dbReference>
<dbReference type="InterPro" id="IPR003877">
    <property type="entry name" value="SPRY_dom"/>
</dbReference>
<dbReference type="SMART" id="SM00449">
    <property type="entry name" value="SPRY"/>
    <property type="match status" value="2"/>
</dbReference>
<evidence type="ECO:0000256" key="2">
    <source>
        <dbReference type="ARBA" id="ARBA00022568"/>
    </source>
</evidence>
<keyword evidence="4" id="KW-0106">Calcium</keyword>
<keyword evidence="9" id="KW-1185">Reference proteome</keyword>
<dbReference type="GO" id="GO:0034704">
    <property type="term" value="C:calcium channel complex"/>
    <property type="evidence" value="ECO:0007669"/>
    <property type="project" value="TreeGrafter"/>
</dbReference>
<dbReference type="InterPro" id="IPR035764">
    <property type="entry name" value="SPRY2_RyR"/>
</dbReference>
<feature type="domain" description="B30.2/SPRY" evidence="7">
    <location>
        <begin position="130"/>
        <end position="312"/>
    </location>
</feature>
<dbReference type="PANTHER" id="PTHR46399:SF8">
    <property type="entry name" value="B30.2_SPRY DOMAIN-CONTAINING PROTEIN"/>
    <property type="match status" value="1"/>
</dbReference>
<feature type="compositionally biased region" description="Basic and acidic residues" evidence="6">
    <location>
        <begin position="462"/>
        <end position="488"/>
    </location>
</feature>
<evidence type="ECO:0000256" key="4">
    <source>
        <dbReference type="ARBA" id="ARBA00022837"/>
    </source>
</evidence>
<gene>
    <name evidence="8" type="ORF">HPBE_LOCUS4624</name>
</gene>
<dbReference type="GO" id="GO:0006941">
    <property type="term" value="P:striated muscle contraction"/>
    <property type="evidence" value="ECO:0007669"/>
    <property type="project" value="TreeGrafter"/>
</dbReference>
<dbReference type="Pfam" id="PF21119">
    <property type="entry name" value="RYDR_Jsol"/>
    <property type="match status" value="1"/>
</dbReference>
<dbReference type="GO" id="GO:0042383">
    <property type="term" value="C:sarcolemma"/>
    <property type="evidence" value="ECO:0007669"/>
    <property type="project" value="TreeGrafter"/>
</dbReference>
<evidence type="ECO:0000313" key="10">
    <source>
        <dbReference type="WBParaSite" id="HPBE_0000462301-mRNA-1"/>
    </source>
</evidence>
<dbReference type="FunFam" id="1.10.490.160:FF:000006">
    <property type="entry name" value="Protein CBR-LIPL-6"/>
    <property type="match status" value="1"/>
</dbReference>
<reference evidence="8 9" key="1">
    <citation type="submission" date="2018-11" db="EMBL/GenBank/DDBJ databases">
        <authorList>
            <consortium name="Pathogen Informatics"/>
        </authorList>
    </citation>
    <scope>NUCLEOTIDE SEQUENCE [LARGE SCALE GENOMIC DNA]</scope>
</reference>
<organism evidence="8">
    <name type="scientific">Heligmosomoides polygyrus</name>
    <name type="common">Parasitic roundworm</name>
    <dbReference type="NCBI Taxonomy" id="6339"/>
    <lineage>
        <taxon>Eukaryota</taxon>
        <taxon>Metazoa</taxon>
        <taxon>Ecdysozoa</taxon>
        <taxon>Nematoda</taxon>
        <taxon>Chromadorea</taxon>
        <taxon>Rhabditida</taxon>
        <taxon>Rhabditina</taxon>
        <taxon>Rhabditomorpha</taxon>
        <taxon>Strongyloidea</taxon>
        <taxon>Heligmosomidae</taxon>
        <taxon>Heligmosomoides</taxon>
    </lineage>
</organism>
<dbReference type="InterPro" id="IPR013320">
    <property type="entry name" value="ConA-like_dom_sf"/>
</dbReference>
<dbReference type="GO" id="GO:0030018">
    <property type="term" value="C:Z disc"/>
    <property type="evidence" value="ECO:0007669"/>
    <property type="project" value="TreeGrafter"/>
</dbReference>
<dbReference type="CDD" id="cd12878">
    <property type="entry name" value="SPRY2_RyR"/>
    <property type="match status" value="1"/>
</dbReference>
<feature type="compositionally biased region" description="Basic and acidic residues" evidence="6">
    <location>
        <begin position="512"/>
        <end position="521"/>
    </location>
</feature>
<feature type="region of interest" description="Disordered" evidence="6">
    <location>
        <begin position="2061"/>
        <end position="2088"/>
    </location>
</feature>
<dbReference type="InterPro" id="IPR048581">
    <property type="entry name" value="RYDR_Jsol"/>
</dbReference>
<keyword evidence="2" id="KW-0406">Ion transport</keyword>
<dbReference type="SUPFAM" id="SSF49899">
    <property type="entry name" value="Concanavalin A-like lectins/glucanases"/>
    <property type="match status" value="1"/>
</dbReference>
<keyword evidence="2" id="KW-0813">Transport</keyword>
<dbReference type="GO" id="GO:0005790">
    <property type="term" value="C:smooth endoplasmic reticulum"/>
    <property type="evidence" value="ECO:0007669"/>
    <property type="project" value="TreeGrafter"/>
</dbReference>
<dbReference type="InterPro" id="IPR043136">
    <property type="entry name" value="B30.2/SPRY_sf"/>
</dbReference>
<dbReference type="Gene3D" id="6.20.350.10">
    <property type="match status" value="3"/>
</dbReference>
<feature type="region of interest" description="Disordered" evidence="6">
    <location>
        <begin position="458"/>
        <end position="489"/>
    </location>
</feature>
<dbReference type="CDD" id="cd12879">
    <property type="entry name" value="SPRY3_RyR"/>
    <property type="match status" value="1"/>
</dbReference>
<proteinExistence type="predicted"/>
<comment type="subcellular location">
    <subcellularLocation>
        <location evidence="1">Sarcoplasmic reticulum membrane</location>
        <topology evidence="1">Multi-pass membrane protein</topology>
    </subcellularLocation>
</comment>
<dbReference type="PANTHER" id="PTHR46399">
    <property type="entry name" value="B30.2/SPRY DOMAIN-CONTAINING PROTEIN"/>
    <property type="match status" value="1"/>
</dbReference>
<evidence type="ECO:0000256" key="3">
    <source>
        <dbReference type="ARBA" id="ARBA00022673"/>
    </source>
</evidence>
<dbReference type="InterPro" id="IPR003032">
    <property type="entry name" value="Ryanodine_rcpt"/>
</dbReference>
<dbReference type="OrthoDB" id="300855at2759"/>
<protein>
    <submittedName>
        <fullName evidence="10">B30.2/SPRY domain-containing protein</fullName>
    </submittedName>
</protein>
<accession>A0A3P8ALE8</accession>
<dbReference type="InterPro" id="IPR000699">
    <property type="entry name" value="RIH_dom"/>
</dbReference>
<keyword evidence="3" id="KW-0107">Calcium channel</keyword>
<dbReference type="PROSITE" id="PS50188">
    <property type="entry name" value="B302_SPRY"/>
    <property type="match status" value="1"/>
</dbReference>
<dbReference type="Pfam" id="PF00622">
    <property type="entry name" value="SPRY"/>
    <property type="match status" value="2"/>
</dbReference>
<dbReference type="GO" id="GO:0014808">
    <property type="term" value="P:release of sequestered calcium ion into cytosol by sarcoplasmic reticulum"/>
    <property type="evidence" value="ECO:0007669"/>
    <property type="project" value="TreeGrafter"/>
</dbReference>
<dbReference type="WBParaSite" id="HPBE_0000462301-mRNA-1">
    <property type="protein sequence ID" value="HPBE_0000462301-mRNA-1"/>
    <property type="gene ID" value="HPBE_0000462301"/>
</dbReference>
<name>A0A3P8ALE8_HELPZ</name>
<feature type="compositionally biased region" description="Basic and acidic residues" evidence="6">
    <location>
        <begin position="529"/>
        <end position="548"/>
    </location>
</feature>
<evidence type="ECO:0000313" key="9">
    <source>
        <dbReference type="Proteomes" id="UP000050761"/>
    </source>
</evidence>
<reference evidence="10" key="2">
    <citation type="submission" date="2019-09" db="UniProtKB">
        <authorList>
            <consortium name="WormBaseParasite"/>
        </authorList>
    </citation>
    <scope>IDENTIFICATION</scope>
</reference>
<dbReference type="EMBL" id="UZAH01025339">
    <property type="protein sequence ID" value="VDO61855.1"/>
    <property type="molecule type" value="Genomic_DNA"/>
</dbReference>
<keyword evidence="2" id="KW-0109">Calcium transport</keyword>
<dbReference type="Gene3D" id="1.10.490.160">
    <property type="match status" value="1"/>
</dbReference>
<feature type="region of interest" description="Disordered" evidence="6">
    <location>
        <begin position="512"/>
        <end position="552"/>
    </location>
</feature>
<dbReference type="FunFam" id="2.60.120.920:FF:000003">
    <property type="entry name" value="ryanodine receptor isoform X2"/>
    <property type="match status" value="1"/>
</dbReference>
<evidence type="ECO:0000256" key="5">
    <source>
        <dbReference type="ARBA" id="ARBA00022951"/>
    </source>
</evidence>
<keyword evidence="3" id="KW-0407">Ion channel</keyword>
<keyword evidence="5" id="KW-0703">Sarcoplasmic reticulum</keyword>